<reference evidence="3" key="2">
    <citation type="journal article" date="2022" name="Sci. Total Environ.">
        <title>Prevalence, transmission, and molecular epidemiology of tet(X)-positive bacteria among humans, animals, and environmental niches in China: An epidemiological, and genomic-based study.</title>
        <authorList>
            <person name="Dong N."/>
            <person name="Zeng Y."/>
            <person name="Cai C."/>
            <person name="Sun C."/>
            <person name="Lu J."/>
            <person name="Liu C."/>
            <person name="Zhou H."/>
            <person name="Sun Q."/>
            <person name="Shu L."/>
            <person name="Wang H."/>
            <person name="Wang Y."/>
            <person name="Wang S."/>
            <person name="Wu C."/>
            <person name="Chan E.W."/>
            <person name="Chen G."/>
            <person name="Shen Z."/>
            <person name="Chen S."/>
            <person name="Zhang R."/>
        </authorList>
    </citation>
    <scope>NUCLEOTIDE SEQUENCE</scope>
    <source>
        <strain evidence="3">R1692</strain>
    </source>
</reference>
<dbReference type="Proteomes" id="UP001170954">
    <property type="component" value="Unassembled WGS sequence"/>
</dbReference>
<keyword evidence="2" id="KW-0413">Isomerase</keyword>
<comment type="similarity">
    <text evidence="1">Belongs to the N-acylglucosamine 2-epimerase family.</text>
</comment>
<dbReference type="InterPro" id="IPR012341">
    <property type="entry name" value="6hp_glycosidase-like_sf"/>
</dbReference>
<accession>A0ABT7NHZ0</accession>
<dbReference type="SUPFAM" id="SSF48208">
    <property type="entry name" value="Six-hairpin glycosidases"/>
    <property type="match status" value="1"/>
</dbReference>
<name>A0ABT7NHZ0_9SPHI</name>
<reference evidence="3" key="1">
    <citation type="submission" date="2020-06" db="EMBL/GenBank/DDBJ databases">
        <authorList>
            <person name="Dong N."/>
        </authorList>
    </citation>
    <scope>NUCLEOTIDE SEQUENCE</scope>
    <source>
        <strain evidence="3">R1692</strain>
    </source>
</reference>
<protein>
    <submittedName>
        <fullName evidence="3">AGE family epimerase/isomerase</fullName>
    </submittedName>
</protein>
<dbReference type="Pfam" id="PF07221">
    <property type="entry name" value="GlcNAc_2-epim"/>
    <property type="match status" value="1"/>
</dbReference>
<dbReference type="RefSeq" id="WP_286650157.1">
    <property type="nucleotide sequence ID" value="NZ_JACAGK010000002.1"/>
</dbReference>
<evidence type="ECO:0000256" key="2">
    <source>
        <dbReference type="ARBA" id="ARBA00023235"/>
    </source>
</evidence>
<organism evidence="3 4">
    <name type="scientific">Sphingobacterium hotanense</name>
    <dbReference type="NCBI Taxonomy" id="649196"/>
    <lineage>
        <taxon>Bacteria</taxon>
        <taxon>Pseudomonadati</taxon>
        <taxon>Bacteroidota</taxon>
        <taxon>Sphingobacteriia</taxon>
        <taxon>Sphingobacteriales</taxon>
        <taxon>Sphingobacteriaceae</taxon>
        <taxon>Sphingobacterium</taxon>
    </lineage>
</organism>
<gene>
    <name evidence="3" type="ORF">HX018_00875</name>
</gene>
<sequence>MNSVQINKQTALTNETLYMMLEQYKQYLFDDYLPFIDEYVYDKEHGGYFWNTSYKGKQLSSHKRTWYDARGTWVYSYLYKVLDPNPQYLERAKQTLQLLFKSKDTCARFWPWAYDQAGNDLQEREGDIYGNLFVAEALAAYSDASGEKDAWDEAKNILQEAFSLYQTKEYRYLLEYSPTKDYPEAEEILGHYMIVLHLCTTLLRLQADAELEEIADYCLEALLQKHYDAELNLMPELRSKAGSGLGESLDQFVYIGHAIETLWMIMDEAKRRQDQELFDLAASRFKFHVEVAKDDLFGGFFHCLDHAKENRFLLDKVLWAQEEVMVGCLILMEERSDEWAYLTFQKTLQYLQQQFILDHLPYRPWKINGNRQMNREEEGIRIENYHHPRHLIFGILTLQKIINRNTLNLNSYEK</sequence>
<proteinExistence type="inferred from homology"/>
<dbReference type="InterPro" id="IPR008928">
    <property type="entry name" value="6-hairpin_glycosidase_sf"/>
</dbReference>
<dbReference type="PANTHER" id="PTHR15108">
    <property type="entry name" value="N-ACYLGLUCOSAMINE-2-EPIMERASE"/>
    <property type="match status" value="1"/>
</dbReference>
<evidence type="ECO:0000313" key="4">
    <source>
        <dbReference type="Proteomes" id="UP001170954"/>
    </source>
</evidence>
<evidence type="ECO:0000256" key="1">
    <source>
        <dbReference type="ARBA" id="ARBA00008558"/>
    </source>
</evidence>
<dbReference type="EMBL" id="JACAGK010000002">
    <property type="protein sequence ID" value="MDM1046804.1"/>
    <property type="molecule type" value="Genomic_DNA"/>
</dbReference>
<dbReference type="Gene3D" id="1.50.10.10">
    <property type="match status" value="1"/>
</dbReference>
<evidence type="ECO:0000313" key="3">
    <source>
        <dbReference type="EMBL" id="MDM1046804.1"/>
    </source>
</evidence>
<keyword evidence="4" id="KW-1185">Reference proteome</keyword>
<comment type="caution">
    <text evidence="3">The sequence shown here is derived from an EMBL/GenBank/DDBJ whole genome shotgun (WGS) entry which is preliminary data.</text>
</comment>
<dbReference type="InterPro" id="IPR010819">
    <property type="entry name" value="AGE/CE"/>
</dbReference>